<keyword evidence="1" id="KW-1133">Transmembrane helix</keyword>
<gene>
    <name evidence="2" type="ORF">UO65_5502</name>
</gene>
<evidence type="ECO:0000256" key="1">
    <source>
        <dbReference type="SAM" id="Phobius"/>
    </source>
</evidence>
<organism evidence="2 3">
    <name type="scientific">Actinokineospora spheciospongiae</name>
    <dbReference type="NCBI Taxonomy" id="909613"/>
    <lineage>
        <taxon>Bacteria</taxon>
        <taxon>Bacillati</taxon>
        <taxon>Actinomycetota</taxon>
        <taxon>Actinomycetes</taxon>
        <taxon>Pseudonocardiales</taxon>
        <taxon>Pseudonocardiaceae</taxon>
        <taxon>Actinokineospora</taxon>
    </lineage>
</organism>
<feature type="transmembrane region" description="Helical" evidence="1">
    <location>
        <begin position="106"/>
        <end position="125"/>
    </location>
</feature>
<feature type="transmembrane region" description="Helical" evidence="1">
    <location>
        <begin position="51"/>
        <end position="69"/>
    </location>
</feature>
<keyword evidence="3" id="KW-1185">Reference proteome</keyword>
<dbReference type="STRING" id="909613.UO65_5502"/>
<feature type="transmembrane region" description="Helical" evidence="1">
    <location>
        <begin position="193"/>
        <end position="212"/>
    </location>
</feature>
<reference evidence="2 3" key="1">
    <citation type="journal article" date="2014" name="Genome Announc.">
        <title>Draft Genome Sequence of the Antitrypanosomally Active Sponge-Associated Bacterium Actinokineospora sp. Strain EG49.</title>
        <authorList>
            <person name="Harjes J."/>
            <person name="Ryu T."/>
            <person name="Abdelmohsen U.R."/>
            <person name="Moitinho-Silva L."/>
            <person name="Horn H."/>
            <person name="Ravasi T."/>
            <person name="Hentschel U."/>
        </authorList>
    </citation>
    <scope>NUCLEOTIDE SEQUENCE [LARGE SCALE GENOMIC DNA]</scope>
    <source>
        <strain evidence="2 3">EG49</strain>
    </source>
</reference>
<evidence type="ECO:0000313" key="2">
    <source>
        <dbReference type="EMBL" id="EWC59222.1"/>
    </source>
</evidence>
<dbReference type="RefSeq" id="WP_035287939.1">
    <property type="nucleotide sequence ID" value="NZ_AYXG01000214.1"/>
</dbReference>
<comment type="caution">
    <text evidence="2">The sequence shown here is derived from an EMBL/GenBank/DDBJ whole genome shotgun (WGS) entry which is preliminary data.</text>
</comment>
<dbReference type="PATRIC" id="fig|909613.9.peg.5501"/>
<protein>
    <submittedName>
        <fullName evidence="2">Putative integral membrane protein</fullName>
    </submittedName>
</protein>
<accession>W7IRD7</accession>
<dbReference type="eggNOG" id="COG0697">
    <property type="taxonomic scope" value="Bacteria"/>
</dbReference>
<proteinExistence type="predicted"/>
<name>W7IRD7_9PSEU</name>
<dbReference type="Proteomes" id="UP000019277">
    <property type="component" value="Unassembled WGS sequence"/>
</dbReference>
<keyword evidence="1" id="KW-0472">Membrane</keyword>
<feature type="transmembrane region" description="Helical" evidence="1">
    <location>
        <begin position="219"/>
        <end position="238"/>
    </location>
</feature>
<feature type="transmembrane region" description="Helical" evidence="1">
    <location>
        <begin position="161"/>
        <end position="181"/>
    </location>
</feature>
<dbReference type="OrthoDB" id="3357727at2"/>
<feature type="transmembrane region" description="Helical" evidence="1">
    <location>
        <begin position="250"/>
        <end position="269"/>
    </location>
</feature>
<feature type="transmembrane region" description="Helical" evidence="1">
    <location>
        <begin position="75"/>
        <end position="99"/>
    </location>
</feature>
<feature type="transmembrane region" description="Helical" evidence="1">
    <location>
        <begin position="137"/>
        <end position="154"/>
    </location>
</feature>
<keyword evidence="1" id="KW-0812">Transmembrane</keyword>
<evidence type="ECO:0000313" key="3">
    <source>
        <dbReference type="Proteomes" id="UP000019277"/>
    </source>
</evidence>
<dbReference type="EMBL" id="AYXG01000214">
    <property type="protein sequence ID" value="EWC59222.1"/>
    <property type="molecule type" value="Genomic_DNA"/>
</dbReference>
<dbReference type="AlphaFoldDB" id="W7IRD7"/>
<sequence>MLGHVELAASTAMYGVGIVAQRAAARRAVDSAPAVGSAGVGLFARLVRDRLYLVGFAAQVGGFLLAFLARASLPLYLVQAGASCAVGLAVVVGFLALGWRVRVVEVVVLLVMAFGLVLLAASATPSPARPLPPGADLFLLAAVAAIAVLAVLACRSAAVTSLVVLAGAAFAVVAVSGRSLAAGPLAQLPLRPLAWVMVAAALVGQACLSVGLSRSSSTAAVAPMDAVTVVLTSAVGLAVLGDRVVPGRQWWVVAGLLSVLLGVVVLGLVSRAVAPAVVPSEAV</sequence>